<dbReference type="InterPro" id="IPR041200">
    <property type="entry name" value="FKBP3_BTHB"/>
</dbReference>
<dbReference type="Ensembl" id="ENSSDAT00000030258.1">
    <property type="protein sequence ID" value="ENSSDAP00000026475.1"/>
    <property type="gene ID" value="ENSSDAG00000024001.1"/>
</dbReference>
<dbReference type="Ensembl" id="ENSSDAT00000018912.1">
    <property type="protein sequence ID" value="ENSSDAP00000016642.1"/>
    <property type="gene ID" value="ENSSDAG00000015073.1"/>
</dbReference>
<dbReference type="Gene3D" id="1.10.720.80">
    <property type="match status" value="1"/>
</dbReference>
<proteinExistence type="predicted"/>
<accession>A0A8C9Q412</accession>
<reference evidence="3" key="1">
    <citation type="submission" date="2025-05" db="UniProtKB">
        <authorList>
            <consortium name="Ensembl"/>
        </authorList>
    </citation>
    <scope>IDENTIFICATION</scope>
</reference>
<dbReference type="Pfam" id="PF18410">
    <property type="entry name" value="BTHB"/>
    <property type="match status" value="1"/>
</dbReference>
<protein>
    <recommendedName>
        <fullName evidence="2">FKBP3 basic tilted helix bundle domain-containing protein</fullName>
    </recommendedName>
</protein>
<evidence type="ECO:0000313" key="3">
    <source>
        <dbReference type="Ensembl" id="ENSSDAP00000016642.1"/>
    </source>
</evidence>
<feature type="domain" description="FKBP3 basic tilted helix bundle" evidence="2">
    <location>
        <begin position="18"/>
        <end position="50"/>
    </location>
</feature>
<dbReference type="Proteomes" id="UP000694422">
    <property type="component" value="Unplaced"/>
</dbReference>
<name>A0A8C9Q412_SPEDA</name>
<keyword evidence="4" id="KW-1185">Reference proteome</keyword>
<sequence length="80" mass="9231">MLRAHTEARLGWPVLGRLSNQELSREDIIKFLQNHGSVSFLAEHKLLGNILKIWPREVRKILVPHHSLIFANKHLSGFSK</sequence>
<evidence type="ECO:0000313" key="4">
    <source>
        <dbReference type="Proteomes" id="UP000694422"/>
    </source>
</evidence>
<keyword evidence="1" id="KW-0597">Phosphoprotein</keyword>
<evidence type="ECO:0000259" key="2">
    <source>
        <dbReference type="Pfam" id="PF18410"/>
    </source>
</evidence>
<dbReference type="AlphaFoldDB" id="A0A8C9Q412"/>
<evidence type="ECO:0000256" key="1">
    <source>
        <dbReference type="ARBA" id="ARBA00022553"/>
    </source>
</evidence>
<organism evidence="3 4">
    <name type="scientific">Spermophilus dauricus</name>
    <name type="common">Daurian ground squirrel</name>
    <dbReference type="NCBI Taxonomy" id="99837"/>
    <lineage>
        <taxon>Eukaryota</taxon>
        <taxon>Metazoa</taxon>
        <taxon>Chordata</taxon>
        <taxon>Craniata</taxon>
        <taxon>Vertebrata</taxon>
        <taxon>Euteleostomi</taxon>
        <taxon>Mammalia</taxon>
        <taxon>Eutheria</taxon>
        <taxon>Euarchontoglires</taxon>
        <taxon>Glires</taxon>
        <taxon>Rodentia</taxon>
        <taxon>Sciuromorpha</taxon>
        <taxon>Sciuridae</taxon>
        <taxon>Xerinae</taxon>
        <taxon>Marmotini</taxon>
        <taxon>Spermophilus</taxon>
    </lineage>
</organism>